<dbReference type="Proteomes" id="UP000076532">
    <property type="component" value="Unassembled WGS sequence"/>
</dbReference>
<proteinExistence type="predicted"/>
<evidence type="ECO:0000313" key="2">
    <source>
        <dbReference type="EMBL" id="KZP30207.1"/>
    </source>
</evidence>
<accession>A0A166T5D4</accession>
<sequence>MAPLRQQDAASSLGSGGGGSKGFRGGLATAPSPRSLSTDSDRPRHRRKCTTANTGGRPRSGSLAKCRPREPTITTRSHDYVPRPFATTRVTRDASKPTPSPEG</sequence>
<evidence type="ECO:0000256" key="1">
    <source>
        <dbReference type="SAM" id="MobiDB-lite"/>
    </source>
</evidence>
<feature type="compositionally biased region" description="Gly residues" evidence="1">
    <location>
        <begin position="14"/>
        <end position="25"/>
    </location>
</feature>
<organism evidence="2 3">
    <name type="scientific">Athelia psychrophila</name>
    <dbReference type="NCBI Taxonomy" id="1759441"/>
    <lineage>
        <taxon>Eukaryota</taxon>
        <taxon>Fungi</taxon>
        <taxon>Dikarya</taxon>
        <taxon>Basidiomycota</taxon>
        <taxon>Agaricomycotina</taxon>
        <taxon>Agaricomycetes</taxon>
        <taxon>Agaricomycetidae</taxon>
        <taxon>Atheliales</taxon>
        <taxon>Atheliaceae</taxon>
        <taxon>Athelia</taxon>
    </lineage>
</organism>
<reference evidence="2 3" key="1">
    <citation type="journal article" date="2016" name="Mol. Biol. Evol.">
        <title>Comparative Genomics of Early-Diverging Mushroom-Forming Fungi Provides Insights into the Origins of Lignocellulose Decay Capabilities.</title>
        <authorList>
            <person name="Nagy L.G."/>
            <person name="Riley R."/>
            <person name="Tritt A."/>
            <person name="Adam C."/>
            <person name="Daum C."/>
            <person name="Floudas D."/>
            <person name="Sun H."/>
            <person name="Yadav J.S."/>
            <person name="Pangilinan J."/>
            <person name="Larsson K.H."/>
            <person name="Matsuura K."/>
            <person name="Barry K."/>
            <person name="Labutti K."/>
            <person name="Kuo R."/>
            <person name="Ohm R.A."/>
            <person name="Bhattacharya S.S."/>
            <person name="Shirouzu T."/>
            <person name="Yoshinaga Y."/>
            <person name="Martin F.M."/>
            <person name="Grigoriev I.V."/>
            <person name="Hibbett D.S."/>
        </authorList>
    </citation>
    <scope>NUCLEOTIDE SEQUENCE [LARGE SCALE GENOMIC DNA]</scope>
    <source>
        <strain evidence="2 3">CBS 109695</strain>
    </source>
</reference>
<name>A0A166T5D4_9AGAM</name>
<evidence type="ECO:0000313" key="3">
    <source>
        <dbReference type="Proteomes" id="UP000076532"/>
    </source>
</evidence>
<protein>
    <submittedName>
        <fullName evidence="2">Uncharacterized protein</fullName>
    </submittedName>
</protein>
<dbReference type="AlphaFoldDB" id="A0A166T5D4"/>
<feature type="region of interest" description="Disordered" evidence="1">
    <location>
        <begin position="1"/>
        <end position="103"/>
    </location>
</feature>
<keyword evidence="3" id="KW-1185">Reference proteome</keyword>
<gene>
    <name evidence="2" type="ORF">FIBSPDRAFT_850946</name>
</gene>
<dbReference type="EMBL" id="KV417495">
    <property type="protein sequence ID" value="KZP30207.1"/>
    <property type="molecule type" value="Genomic_DNA"/>
</dbReference>